<dbReference type="OrthoDB" id="35936at2157"/>
<sequence length="99" mass="12017">MINQAVLTMRWPKKREMVVYYLLWRKFKEKEFTPLDAYACLEPYFSRKVARSTLRYLSRVGLLLDREGRITIVPLDEFLSQVSYPYLLRRAILRRRTRG</sequence>
<dbReference type="Proteomes" id="UP000003980">
    <property type="component" value="Unassembled WGS sequence"/>
</dbReference>
<accession>H2C8I4</accession>
<evidence type="ECO:0000313" key="2">
    <source>
        <dbReference type="Proteomes" id="UP000003980"/>
    </source>
</evidence>
<evidence type="ECO:0000313" key="1">
    <source>
        <dbReference type="EMBL" id="EHP68460.1"/>
    </source>
</evidence>
<gene>
    <name evidence="1" type="ORF">MetMK1DRAFT_00028940</name>
</gene>
<dbReference type="EMBL" id="JH597770">
    <property type="protein sequence ID" value="EHP68460.1"/>
    <property type="molecule type" value="Genomic_DNA"/>
</dbReference>
<dbReference type="HOGENOM" id="CLU_181225_0_0_2"/>
<reference evidence="1 2" key="1">
    <citation type="submission" date="2012-01" db="EMBL/GenBank/DDBJ databases">
        <title>Improved High-Quality Draft sequence of Metallosphaera yellowstonensis MK1.</title>
        <authorList>
            <consortium name="US DOE Joint Genome Institute"/>
            <person name="Lucas S."/>
            <person name="Han J."/>
            <person name="Cheng J.-F."/>
            <person name="Goodwin L."/>
            <person name="Pitluck S."/>
            <person name="Peters L."/>
            <person name="Teshima H."/>
            <person name="Detter J.C."/>
            <person name="Han C."/>
            <person name="Tapia R."/>
            <person name="Land M."/>
            <person name="Hauser L."/>
            <person name="Kyrpides N."/>
            <person name="Kozubal M."/>
            <person name="Macur R.E."/>
            <person name="Jay Z."/>
            <person name="Inskeep W."/>
            <person name="Woyke T."/>
        </authorList>
    </citation>
    <scope>NUCLEOTIDE SEQUENCE [LARGE SCALE GENOMIC DNA]</scope>
    <source>
        <strain evidence="1 2">MK1</strain>
    </source>
</reference>
<proteinExistence type="predicted"/>
<name>H2C8I4_9CREN</name>
<dbReference type="RefSeq" id="WP_009074892.1">
    <property type="nucleotide sequence ID" value="NZ_JH597770.1"/>
</dbReference>
<protein>
    <submittedName>
        <fullName evidence="1">Uncharacterized protein</fullName>
    </submittedName>
</protein>
<dbReference type="eggNOG" id="arCOG07216">
    <property type="taxonomic scope" value="Archaea"/>
</dbReference>
<keyword evidence="2" id="KW-1185">Reference proteome</keyword>
<organism evidence="1 2">
    <name type="scientific">Metallosphaera yellowstonensis MK1</name>
    <dbReference type="NCBI Taxonomy" id="671065"/>
    <lineage>
        <taxon>Archaea</taxon>
        <taxon>Thermoproteota</taxon>
        <taxon>Thermoprotei</taxon>
        <taxon>Sulfolobales</taxon>
        <taxon>Sulfolobaceae</taxon>
        <taxon>Metallosphaera</taxon>
    </lineage>
</organism>
<dbReference type="AlphaFoldDB" id="H2C8I4"/>